<dbReference type="Proteomes" id="UP000315060">
    <property type="component" value="Unassembled WGS sequence"/>
</dbReference>
<reference evidence="3 4" key="1">
    <citation type="submission" date="2019-07" db="EMBL/GenBank/DDBJ databases">
        <authorList>
            <person name="Mohale T."/>
        </authorList>
    </citation>
    <scope>NUCLEOTIDE SEQUENCE [LARGE SCALE GENOMIC DNA]</scope>
    <source>
        <strain evidence="3 4">NTPn 59</strain>
    </source>
</reference>
<dbReference type="Pfam" id="PF11983">
    <property type="entry name" value="FtsA_C"/>
    <property type="match status" value="1"/>
</dbReference>
<comment type="caution">
    <text evidence="3">The sequence shown here is derived from an EMBL/GenBank/DDBJ whole genome shotgun (WGS) entry which is preliminary data.</text>
</comment>
<dbReference type="InterPro" id="IPR021873">
    <property type="entry name" value="FtsA_C"/>
</dbReference>
<feature type="domain" description="Cell division protein FtsA C-terminal" evidence="2">
    <location>
        <begin position="1"/>
        <end position="35"/>
    </location>
</feature>
<feature type="region of interest" description="Disordered" evidence="1">
    <location>
        <begin position="1"/>
        <end position="24"/>
    </location>
</feature>
<evidence type="ECO:0000259" key="2">
    <source>
        <dbReference type="Pfam" id="PF11983"/>
    </source>
</evidence>
<organism evidence="3 4">
    <name type="scientific">Streptococcus pneumoniae</name>
    <dbReference type="NCBI Taxonomy" id="1313"/>
    <lineage>
        <taxon>Bacteria</taxon>
        <taxon>Bacillati</taxon>
        <taxon>Bacillota</taxon>
        <taxon>Bacilli</taxon>
        <taxon>Lactobacillales</taxon>
        <taxon>Streptococcaceae</taxon>
        <taxon>Streptococcus</taxon>
    </lineage>
</organism>
<protein>
    <recommendedName>
        <fullName evidence="2">Cell division protein FtsA C-terminal domain-containing protein</fullName>
    </recommendedName>
</protein>
<evidence type="ECO:0000313" key="3">
    <source>
        <dbReference type="EMBL" id="TVX63944.1"/>
    </source>
</evidence>
<name>A0A559GL93_STREE</name>
<evidence type="ECO:0000313" key="4">
    <source>
        <dbReference type="Proteomes" id="UP000315060"/>
    </source>
</evidence>
<feature type="non-terminal residue" evidence="3">
    <location>
        <position position="1"/>
    </location>
</feature>
<dbReference type="AlphaFoldDB" id="A0A559GL93"/>
<sequence>VQETPVAPKEEFQASSQSKPKLTERFRGLIGSMFDE</sequence>
<proteinExistence type="predicted"/>
<evidence type="ECO:0000256" key="1">
    <source>
        <dbReference type="SAM" id="MobiDB-lite"/>
    </source>
</evidence>
<accession>A0A559GL93</accession>
<gene>
    <name evidence="3" type="ORF">AZJ28_12685</name>
</gene>
<dbReference type="EMBL" id="VMYC01000420">
    <property type="protein sequence ID" value="TVX63944.1"/>
    <property type="molecule type" value="Genomic_DNA"/>
</dbReference>